<evidence type="ECO:0000256" key="3">
    <source>
        <dbReference type="ARBA" id="ARBA00022759"/>
    </source>
</evidence>
<dbReference type="Gene3D" id="3.10.130.10">
    <property type="entry name" value="Ribonuclease A-like domain"/>
    <property type="match status" value="1"/>
</dbReference>
<dbReference type="PRINTS" id="PR00794">
    <property type="entry name" value="RIBONUCLEASE"/>
</dbReference>
<sequence length="144" mass="16667">MVLVSPFLLTLCILLSFSLPSDTQNFRAFKRNHIVGRNEKIKCNNIVKTRHIMVKNACKPHNTFIHASATEVQNLCSRFIQRRDVISIRRLHLTDCVLIKDPRARPPNCLYHQTETSGRIMITCLNGNPVHFIGYRRLPIRHVP</sequence>
<reference evidence="8" key="1">
    <citation type="journal article" date="2016" name="Nature">
        <title>Genome evolution in the allotetraploid frog Xenopus laevis.</title>
        <authorList>
            <person name="Session A.M."/>
            <person name="Uno Y."/>
            <person name="Kwon T."/>
            <person name="Chapman J.A."/>
            <person name="Toyoda A."/>
            <person name="Takahashi S."/>
            <person name="Fukui A."/>
            <person name="Hikosaka A."/>
            <person name="Suzuki A."/>
            <person name="Kondo M."/>
            <person name="van Heeringen S.J."/>
            <person name="Quigley I."/>
            <person name="Heinz S."/>
            <person name="Ogino H."/>
            <person name="Ochi H."/>
            <person name="Hellsten U."/>
            <person name="Lyons J.B."/>
            <person name="Simakov O."/>
            <person name="Putnam N."/>
            <person name="Stites J."/>
            <person name="Kuroki Y."/>
            <person name="Tanaka T."/>
            <person name="Michiue T."/>
            <person name="Watanabe M."/>
            <person name="Bogdanovic O."/>
            <person name="Lister R."/>
            <person name="Georgiou G."/>
            <person name="Paranjpe S.S."/>
            <person name="van Kruijsbergen I."/>
            <person name="Shu S."/>
            <person name="Carlson J."/>
            <person name="Kinoshita T."/>
            <person name="Ohta Y."/>
            <person name="Mawaribuchi S."/>
            <person name="Jenkins J."/>
            <person name="Grimwood J."/>
            <person name="Schmutz J."/>
            <person name="Mitros T."/>
            <person name="Mozaffari S.V."/>
            <person name="Suzuki Y."/>
            <person name="Haramoto Y."/>
            <person name="Yamamoto T.S."/>
            <person name="Takagi C."/>
            <person name="Heald R."/>
            <person name="Miller K."/>
            <person name="Haudenschild C."/>
            <person name="Kitzman J."/>
            <person name="Nakayama T."/>
            <person name="Izutsu Y."/>
            <person name="Robert J."/>
            <person name="Fortriede J."/>
            <person name="Burns K."/>
            <person name="Lotay V."/>
            <person name="Karimi K."/>
            <person name="Yasuoka Y."/>
            <person name="Dichmann D.S."/>
            <person name="Flajnik M.F."/>
            <person name="Houston D.W."/>
            <person name="Shendure J."/>
            <person name="DuPasquier L."/>
            <person name="Vize P.D."/>
            <person name="Zorn A.M."/>
            <person name="Ito M."/>
            <person name="Marcotte E.M."/>
            <person name="Wallingford J.B."/>
            <person name="Ito Y."/>
            <person name="Asashima M."/>
            <person name="Ueno N."/>
            <person name="Matsuda Y."/>
            <person name="Veenstra G.J."/>
            <person name="Fujiyama A."/>
            <person name="Harland R.M."/>
            <person name="Taira M."/>
            <person name="Rokhsar D.S."/>
        </authorList>
    </citation>
    <scope>NUCLEOTIDE SEQUENCE [LARGE SCALE GENOMIC DNA]</scope>
    <source>
        <strain evidence="8">J</strain>
    </source>
</reference>
<keyword evidence="3 5" id="KW-0255">Endonuclease</keyword>
<dbReference type="SUPFAM" id="SSF54076">
    <property type="entry name" value="RNase A-like"/>
    <property type="match status" value="1"/>
</dbReference>
<dbReference type="Proteomes" id="UP000694892">
    <property type="component" value="Chromosome 1S"/>
</dbReference>
<dbReference type="GO" id="GO:0003676">
    <property type="term" value="F:nucleic acid binding"/>
    <property type="evidence" value="ECO:0007669"/>
    <property type="project" value="InterPro"/>
</dbReference>
<evidence type="ECO:0000256" key="5">
    <source>
        <dbReference type="RuleBase" id="RU000651"/>
    </source>
</evidence>
<dbReference type="GO" id="GO:0004519">
    <property type="term" value="F:endonuclease activity"/>
    <property type="evidence" value="ECO:0007669"/>
    <property type="project" value="UniProtKB-KW"/>
</dbReference>
<dbReference type="PANTHER" id="PTHR11437">
    <property type="entry name" value="RIBONUCLEASE"/>
    <property type="match status" value="1"/>
</dbReference>
<protein>
    <recommendedName>
        <fullName evidence="6">Ribonuclease A-domain domain-containing protein</fullName>
    </recommendedName>
</protein>
<feature type="domain" description="Ribonuclease A-domain" evidence="6">
    <location>
        <begin position="22"/>
        <end position="136"/>
    </location>
</feature>
<dbReference type="InterPro" id="IPR036816">
    <property type="entry name" value="RNaseA-like_dom_sf"/>
</dbReference>
<dbReference type="GO" id="GO:0016787">
    <property type="term" value="F:hydrolase activity"/>
    <property type="evidence" value="ECO:0007669"/>
    <property type="project" value="UniProtKB-KW"/>
</dbReference>
<dbReference type="Pfam" id="PF00074">
    <property type="entry name" value="RnaseA"/>
    <property type="match status" value="1"/>
</dbReference>
<evidence type="ECO:0000313" key="8">
    <source>
        <dbReference type="Proteomes" id="UP000694892"/>
    </source>
</evidence>
<evidence type="ECO:0000256" key="1">
    <source>
        <dbReference type="ARBA" id="ARBA00005600"/>
    </source>
</evidence>
<dbReference type="PROSITE" id="PS00127">
    <property type="entry name" value="RNASE_PANCREATIC"/>
    <property type="match status" value="1"/>
</dbReference>
<feature type="signal peptide" evidence="5">
    <location>
        <begin position="1"/>
        <end position="23"/>
    </location>
</feature>
<gene>
    <name evidence="7" type="ORF">XELAEV_18010305mg</name>
</gene>
<evidence type="ECO:0000259" key="6">
    <source>
        <dbReference type="SMART" id="SM00092"/>
    </source>
</evidence>
<name>A0A974DUE1_XENLA</name>
<proteinExistence type="inferred from homology"/>
<accession>A0A974DUE1</accession>
<evidence type="ECO:0000313" key="7">
    <source>
        <dbReference type="EMBL" id="OCT98077.1"/>
    </source>
</evidence>
<dbReference type="SMART" id="SM00092">
    <property type="entry name" value="RNAse_Pc"/>
    <property type="match status" value="1"/>
</dbReference>
<keyword evidence="5" id="KW-0732">Signal</keyword>
<organism evidence="7 8">
    <name type="scientific">Xenopus laevis</name>
    <name type="common">African clawed frog</name>
    <dbReference type="NCBI Taxonomy" id="8355"/>
    <lineage>
        <taxon>Eukaryota</taxon>
        <taxon>Metazoa</taxon>
        <taxon>Chordata</taxon>
        <taxon>Craniata</taxon>
        <taxon>Vertebrata</taxon>
        <taxon>Euteleostomi</taxon>
        <taxon>Amphibia</taxon>
        <taxon>Batrachia</taxon>
        <taxon>Anura</taxon>
        <taxon>Pipoidea</taxon>
        <taxon>Pipidae</taxon>
        <taxon>Xenopodinae</taxon>
        <taxon>Xenopus</taxon>
        <taxon>Xenopus</taxon>
    </lineage>
</organism>
<dbReference type="GO" id="GO:0004540">
    <property type="term" value="F:RNA nuclease activity"/>
    <property type="evidence" value="ECO:0007669"/>
    <property type="project" value="TreeGrafter"/>
</dbReference>
<dbReference type="EMBL" id="CM004467">
    <property type="protein sequence ID" value="OCT98077.1"/>
    <property type="molecule type" value="Genomic_DNA"/>
</dbReference>
<feature type="chain" id="PRO_5038159619" description="Ribonuclease A-domain domain-containing protein" evidence="5">
    <location>
        <begin position="24"/>
        <end position="144"/>
    </location>
</feature>
<dbReference type="GO" id="GO:0050830">
    <property type="term" value="P:defense response to Gram-positive bacterium"/>
    <property type="evidence" value="ECO:0007669"/>
    <property type="project" value="TreeGrafter"/>
</dbReference>
<evidence type="ECO:0000256" key="2">
    <source>
        <dbReference type="ARBA" id="ARBA00022722"/>
    </source>
</evidence>
<dbReference type="InterPro" id="IPR001427">
    <property type="entry name" value="RNaseA"/>
</dbReference>
<dbReference type="PANTHER" id="PTHR11437:SF66">
    <property type="entry name" value="RNASE 3"/>
    <property type="match status" value="1"/>
</dbReference>
<keyword evidence="2 5" id="KW-0540">Nuclease</keyword>
<comment type="similarity">
    <text evidence="1 5">Belongs to the pancreatic ribonuclease family.</text>
</comment>
<dbReference type="InterPro" id="IPR023412">
    <property type="entry name" value="RNaseA_domain"/>
</dbReference>
<dbReference type="AlphaFoldDB" id="A0A974DUE1"/>
<keyword evidence="4 5" id="KW-0378">Hydrolase</keyword>
<evidence type="ECO:0000256" key="4">
    <source>
        <dbReference type="ARBA" id="ARBA00022801"/>
    </source>
</evidence>
<dbReference type="OMA" id="KKEIWND"/>
<dbReference type="InterPro" id="IPR023411">
    <property type="entry name" value="RNaseA_AS"/>
</dbReference>